<dbReference type="OrthoDB" id="4260948at2"/>
<protein>
    <recommendedName>
        <fullName evidence="4">Lipoprotein</fullName>
    </recommendedName>
</protein>
<organism evidence="2 3">
    <name type="scientific">Streptomyces parvulus</name>
    <dbReference type="NCBI Taxonomy" id="146923"/>
    <lineage>
        <taxon>Bacteria</taxon>
        <taxon>Bacillati</taxon>
        <taxon>Actinomycetota</taxon>
        <taxon>Actinomycetes</taxon>
        <taxon>Kitasatosporales</taxon>
        <taxon>Streptomycetaceae</taxon>
        <taxon>Streptomyces</taxon>
    </lineage>
</organism>
<proteinExistence type="predicted"/>
<evidence type="ECO:0008006" key="4">
    <source>
        <dbReference type="Google" id="ProtNLM"/>
    </source>
</evidence>
<dbReference type="Proteomes" id="UP000253742">
    <property type="component" value="Unassembled WGS sequence"/>
</dbReference>
<keyword evidence="1" id="KW-0732">Signal</keyword>
<evidence type="ECO:0000256" key="1">
    <source>
        <dbReference type="SAM" id="SignalP"/>
    </source>
</evidence>
<feature type="chain" id="PRO_5038402497" description="Lipoprotein" evidence="1">
    <location>
        <begin position="23"/>
        <end position="161"/>
    </location>
</feature>
<feature type="signal peptide" evidence="1">
    <location>
        <begin position="1"/>
        <end position="22"/>
    </location>
</feature>
<name>A0A369UX69_9ACTN</name>
<reference evidence="2 3" key="1">
    <citation type="submission" date="2018-07" db="EMBL/GenBank/DDBJ databases">
        <title>Genome guided investigation of antibiotics producing actinomycetales strain isolated from a Macau mangrove ecosystem.</title>
        <authorList>
            <person name="Hu D."/>
        </authorList>
    </citation>
    <scope>NUCLEOTIDE SEQUENCE [LARGE SCALE GENOMIC DNA]</scope>
    <source>
        <strain evidence="2 3">2297</strain>
    </source>
</reference>
<sequence length="161" mass="16592">MGRHTWGKTVGALVLAVTVAAASGCSSSDDGGSGKPSATAAAKAKTVTVEAATTTFQDAVTAFDTDGGCLEQEPGTCWDQMMALMTPARDLREAMNEEKAVGADFWTEAYSLIDTMETGIAVGEDQGAPAGAATLPEATNRDDVLGSAHKLSDWLDQHPIA</sequence>
<accession>A0A369UX69</accession>
<dbReference type="EMBL" id="QQBH01000030">
    <property type="protein sequence ID" value="RDD85091.1"/>
    <property type="molecule type" value="Genomic_DNA"/>
</dbReference>
<evidence type="ECO:0000313" key="2">
    <source>
        <dbReference type="EMBL" id="RDD85091.1"/>
    </source>
</evidence>
<dbReference type="RefSeq" id="WP_114532223.1">
    <property type="nucleotide sequence ID" value="NZ_QQBH01000030.1"/>
</dbReference>
<evidence type="ECO:0000313" key="3">
    <source>
        <dbReference type="Proteomes" id="UP000253742"/>
    </source>
</evidence>
<dbReference type="PROSITE" id="PS51257">
    <property type="entry name" value="PROKAR_LIPOPROTEIN"/>
    <property type="match status" value="1"/>
</dbReference>
<gene>
    <name evidence="2" type="ORF">DVZ84_31640</name>
</gene>
<comment type="caution">
    <text evidence="2">The sequence shown here is derived from an EMBL/GenBank/DDBJ whole genome shotgun (WGS) entry which is preliminary data.</text>
</comment>
<dbReference type="AlphaFoldDB" id="A0A369UX69"/>